<organism evidence="4 5">
    <name type="scientific">Diplocloster modestus</name>
    <dbReference type="NCBI Taxonomy" id="2850322"/>
    <lineage>
        <taxon>Bacteria</taxon>
        <taxon>Bacillati</taxon>
        <taxon>Bacillota</taxon>
        <taxon>Clostridia</taxon>
        <taxon>Lachnospirales</taxon>
        <taxon>Lachnospiraceae</taxon>
        <taxon>Diplocloster</taxon>
    </lineage>
</organism>
<dbReference type="PANTHER" id="PTHR33393">
    <property type="entry name" value="POLYGLUTAMINE SYNTHESIS ACCESSORY PROTEIN RV0574C-RELATED"/>
    <property type="match status" value="1"/>
</dbReference>
<gene>
    <name evidence="4" type="ORF">KTH90_15225</name>
</gene>
<dbReference type="EMBL" id="JAHQCX010000010">
    <property type="protein sequence ID" value="MBU9727366.1"/>
    <property type="molecule type" value="Genomic_DNA"/>
</dbReference>
<dbReference type="PANTHER" id="PTHR33393:SF13">
    <property type="entry name" value="PGA BIOSYNTHESIS PROTEIN CAPA"/>
    <property type="match status" value="1"/>
</dbReference>
<comment type="caution">
    <text evidence="4">The sequence shown here is derived from an EMBL/GenBank/DDBJ whole genome shotgun (WGS) entry which is preliminary data.</text>
</comment>
<reference evidence="4 5" key="1">
    <citation type="submission" date="2021-06" db="EMBL/GenBank/DDBJ databases">
        <title>Description of novel taxa of the family Lachnospiraceae.</title>
        <authorList>
            <person name="Chaplin A.V."/>
            <person name="Sokolova S.R."/>
            <person name="Pikina A.P."/>
            <person name="Korzhanova M."/>
            <person name="Belova V."/>
            <person name="Korostin D."/>
            <person name="Efimov B.A."/>
        </authorList>
    </citation>
    <scope>NUCLEOTIDE SEQUENCE [LARGE SCALE GENOMIC DNA]</scope>
    <source>
        <strain evidence="4 5">ASD4241</strain>
    </source>
</reference>
<name>A0ABS6KA32_9FIRM</name>
<proteinExistence type="inferred from homology"/>
<protein>
    <submittedName>
        <fullName evidence="4">CapA family protein</fullName>
    </submittedName>
</protein>
<dbReference type="SMART" id="SM00854">
    <property type="entry name" value="PGA_cap"/>
    <property type="match status" value="1"/>
</dbReference>
<feature type="region of interest" description="Disordered" evidence="2">
    <location>
        <begin position="33"/>
        <end position="94"/>
    </location>
</feature>
<evidence type="ECO:0000256" key="2">
    <source>
        <dbReference type="SAM" id="MobiDB-lite"/>
    </source>
</evidence>
<evidence type="ECO:0000313" key="4">
    <source>
        <dbReference type="EMBL" id="MBU9727366.1"/>
    </source>
</evidence>
<dbReference type="RefSeq" id="WP_158354094.1">
    <property type="nucleotide sequence ID" value="NZ_JAHQCX010000010.1"/>
</dbReference>
<dbReference type="Gene3D" id="3.60.21.10">
    <property type="match status" value="1"/>
</dbReference>
<comment type="similarity">
    <text evidence="1">Belongs to the CapA family.</text>
</comment>
<evidence type="ECO:0000313" key="5">
    <source>
        <dbReference type="Proteomes" id="UP001314681"/>
    </source>
</evidence>
<feature type="domain" description="Capsule synthesis protein CapA" evidence="3">
    <location>
        <begin position="102"/>
        <end position="343"/>
    </location>
</feature>
<dbReference type="SUPFAM" id="SSF56300">
    <property type="entry name" value="Metallo-dependent phosphatases"/>
    <property type="match status" value="1"/>
</dbReference>
<dbReference type="InterPro" id="IPR052169">
    <property type="entry name" value="CW_Biosynth-Accessory"/>
</dbReference>
<evidence type="ECO:0000256" key="1">
    <source>
        <dbReference type="ARBA" id="ARBA00005662"/>
    </source>
</evidence>
<evidence type="ECO:0000259" key="3">
    <source>
        <dbReference type="SMART" id="SM00854"/>
    </source>
</evidence>
<feature type="compositionally biased region" description="Basic and acidic residues" evidence="2">
    <location>
        <begin position="38"/>
        <end position="48"/>
    </location>
</feature>
<feature type="compositionally biased region" description="Basic and acidic residues" evidence="2">
    <location>
        <begin position="58"/>
        <end position="70"/>
    </location>
</feature>
<dbReference type="Proteomes" id="UP001314681">
    <property type="component" value="Unassembled WGS sequence"/>
</dbReference>
<keyword evidence="5" id="KW-1185">Reference proteome</keyword>
<dbReference type="InterPro" id="IPR029052">
    <property type="entry name" value="Metallo-depent_PP-like"/>
</dbReference>
<dbReference type="Pfam" id="PF09587">
    <property type="entry name" value="PGA_cap"/>
    <property type="match status" value="1"/>
</dbReference>
<dbReference type="CDD" id="cd07381">
    <property type="entry name" value="MPP_CapA"/>
    <property type="match status" value="1"/>
</dbReference>
<accession>A0ABS6KA32</accession>
<sequence length="408" mass="44485">MKIVKSTGNILIGLCLILAVVIVLKADAGQPDFSVGMQDDRNNTEQTDKNPNNTKQNKAADGEPSDRDNAADADTSPAQITDPKDQTDQNTGGGVNKSKELLLAFGGDVLLSDGLNAVYDKGGIASVYDSRVLEKLLAADILMINQEFPFSTRGTAMEDKQYTFRADPRYVQILKDMGVDIVTLANNHTLDFGSDALLDTLSTLEEAGLPYVGAGENLERAARMISIEKGGRKIGFLGASRVIPVTGWYAGKDRPGLFATYDPAQMLEQIAQAKETCDYVVAYVHWGVEYADTPEEYQRQMAQKYIDAGADLVVGSHPHVLQGIEFYKGKPILYSLGNFLFGQWAGETVMAEITIRADGAVGLKLVPLTMKNNQTFLIEEPKRLFEELQRISFGVSIREDGVVSSNAE</sequence>
<dbReference type="InterPro" id="IPR019079">
    <property type="entry name" value="Capsule_synth_CapA"/>
</dbReference>